<gene>
    <name evidence="3" type="ORF">AGABI1DRAFT_17003</name>
</gene>
<evidence type="ECO:0000313" key="4">
    <source>
        <dbReference type="Proteomes" id="UP000008493"/>
    </source>
</evidence>
<dbReference type="OrthoDB" id="10261556at2759"/>
<dbReference type="RefSeq" id="XP_007333748.1">
    <property type="nucleotide sequence ID" value="XM_007333686.1"/>
</dbReference>
<dbReference type="GO" id="GO:0005694">
    <property type="term" value="C:chromosome"/>
    <property type="evidence" value="ECO:0007669"/>
    <property type="project" value="TreeGrafter"/>
</dbReference>
<reference evidence="4" key="1">
    <citation type="journal article" date="2012" name="Proc. Natl. Acad. Sci. U.S.A.">
        <title>Genome sequence of the button mushroom Agaricus bisporus reveals mechanisms governing adaptation to a humic-rich ecological niche.</title>
        <authorList>
            <person name="Morin E."/>
            <person name="Kohler A."/>
            <person name="Baker A.R."/>
            <person name="Foulongne-Oriol M."/>
            <person name="Lombard V."/>
            <person name="Nagy L.G."/>
            <person name="Ohm R.A."/>
            <person name="Patyshakuliyeva A."/>
            <person name="Brun A."/>
            <person name="Aerts A.L."/>
            <person name="Bailey A.M."/>
            <person name="Billette C."/>
            <person name="Coutinho P.M."/>
            <person name="Deakin G."/>
            <person name="Doddapaneni H."/>
            <person name="Floudas D."/>
            <person name="Grimwood J."/>
            <person name="Hilden K."/>
            <person name="Kuees U."/>
            <person name="LaButti K.M."/>
            <person name="Lapidus A."/>
            <person name="Lindquist E.A."/>
            <person name="Lucas S.M."/>
            <person name="Murat C."/>
            <person name="Riley R.W."/>
            <person name="Salamov A.A."/>
            <person name="Schmutz J."/>
            <person name="Subramanian V."/>
            <person name="Woesten H.A.B."/>
            <person name="Xu J."/>
            <person name="Eastwood D.C."/>
            <person name="Foster G.D."/>
            <person name="Sonnenberg A.S."/>
            <person name="Cullen D."/>
            <person name="de Vries R.P."/>
            <person name="Lundell T."/>
            <person name="Hibbett D.S."/>
            <person name="Henrissat B."/>
            <person name="Burton K.S."/>
            <person name="Kerrigan R.W."/>
            <person name="Challen M.P."/>
            <person name="Grigoriev I.V."/>
            <person name="Martin F."/>
        </authorList>
    </citation>
    <scope>NUCLEOTIDE SEQUENCE [LARGE SCALE GENOMIC DNA]</scope>
    <source>
        <strain evidence="4">JB137-S8 / ATCC MYA-4627 / FGSC 10392</strain>
    </source>
</reference>
<dbReference type="Pfam" id="PF00270">
    <property type="entry name" value="DEAD"/>
    <property type="match status" value="1"/>
</dbReference>
<evidence type="ECO:0000256" key="1">
    <source>
        <dbReference type="ARBA" id="ARBA00005446"/>
    </source>
</evidence>
<accession>K5WXJ9</accession>
<dbReference type="AlphaFoldDB" id="K5WXJ9"/>
<dbReference type="GO" id="GO:0009378">
    <property type="term" value="F:four-way junction helicase activity"/>
    <property type="evidence" value="ECO:0007669"/>
    <property type="project" value="TreeGrafter"/>
</dbReference>
<dbReference type="GO" id="GO:0000724">
    <property type="term" value="P:double-strand break repair via homologous recombination"/>
    <property type="evidence" value="ECO:0007669"/>
    <property type="project" value="TreeGrafter"/>
</dbReference>
<dbReference type="InterPro" id="IPR027417">
    <property type="entry name" value="P-loop_NTPase"/>
</dbReference>
<dbReference type="GO" id="GO:0003676">
    <property type="term" value="F:nucleic acid binding"/>
    <property type="evidence" value="ECO:0007669"/>
    <property type="project" value="InterPro"/>
</dbReference>
<dbReference type="GO" id="GO:0005737">
    <property type="term" value="C:cytoplasm"/>
    <property type="evidence" value="ECO:0007669"/>
    <property type="project" value="TreeGrafter"/>
</dbReference>
<organism evidence="3 4">
    <name type="scientific">Agaricus bisporus var. burnettii (strain JB137-S8 / ATCC MYA-4627 / FGSC 10392)</name>
    <name type="common">White button mushroom</name>
    <dbReference type="NCBI Taxonomy" id="597362"/>
    <lineage>
        <taxon>Eukaryota</taxon>
        <taxon>Fungi</taxon>
        <taxon>Dikarya</taxon>
        <taxon>Basidiomycota</taxon>
        <taxon>Agaricomycotina</taxon>
        <taxon>Agaricomycetes</taxon>
        <taxon>Agaricomycetidae</taxon>
        <taxon>Agaricales</taxon>
        <taxon>Agaricineae</taxon>
        <taxon>Agaricaceae</taxon>
        <taxon>Agaricus</taxon>
    </lineage>
</organism>
<evidence type="ECO:0000313" key="3">
    <source>
        <dbReference type="EMBL" id="EKM75543.1"/>
    </source>
</evidence>
<feature type="domain" description="DEAD/DEAH-box helicase" evidence="2">
    <location>
        <begin position="6"/>
        <end position="87"/>
    </location>
</feature>
<dbReference type="SUPFAM" id="SSF52540">
    <property type="entry name" value="P-loop containing nucleoside triphosphate hydrolases"/>
    <property type="match status" value="1"/>
</dbReference>
<dbReference type="KEGG" id="abp:AGABI1DRAFT17003"/>
<comment type="similarity">
    <text evidence="1">Belongs to the helicase family. RecQ subfamily.</text>
</comment>
<dbReference type="InParanoid" id="K5WXJ9"/>
<dbReference type="GO" id="GO:0005524">
    <property type="term" value="F:ATP binding"/>
    <property type="evidence" value="ECO:0007669"/>
    <property type="project" value="InterPro"/>
</dbReference>
<feature type="non-terminal residue" evidence="3">
    <location>
        <position position="138"/>
    </location>
</feature>
<dbReference type="PANTHER" id="PTHR13710">
    <property type="entry name" value="DNA HELICASE RECQ FAMILY MEMBER"/>
    <property type="match status" value="1"/>
</dbReference>
<dbReference type="Gene3D" id="3.40.50.300">
    <property type="entry name" value="P-loop containing nucleotide triphosphate hydrolases"/>
    <property type="match status" value="1"/>
</dbReference>
<dbReference type="OMA" id="NDHANIT"/>
<dbReference type="Proteomes" id="UP000008493">
    <property type="component" value="Unassembled WGS sequence"/>
</dbReference>
<protein>
    <recommendedName>
        <fullName evidence="2">DEAD/DEAH-box helicase domain-containing protein</fullName>
    </recommendedName>
</protein>
<keyword evidence="4" id="KW-1185">Reference proteome</keyword>
<dbReference type="InterPro" id="IPR011545">
    <property type="entry name" value="DEAD/DEAH_box_helicase_dom"/>
</dbReference>
<dbReference type="eggNOG" id="KOG0351">
    <property type="taxonomic scope" value="Eukaryota"/>
</dbReference>
<feature type="non-terminal residue" evidence="3">
    <location>
        <position position="1"/>
    </location>
</feature>
<name>K5WXJ9_AGABU</name>
<dbReference type="EMBL" id="JH971411">
    <property type="protein sequence ID" value="EKM75543.1"/>
    <property type="molecule type" value="Genomic_DNA"/>
</dbReference>
<dbReference type="HOGENOM" id="CLU_126713_0_0_1"/>
<proteinExistence type="inferred from homology"/>
<sequence length="138" mass="15662">NSASSQEIEQGKYEVVVTNPEILMTSDELGVLWKTSSFTRRILGFVFDEGHCIVQWGKFRKHYLAVGILRNLITEPVPFHVASATLPPPLIAETRKLLQMDSERTTKILFSNDRPDIALMVQEMNHPSSSYKDLAFLI</sequence>
<dbReference type="GO" id="GO:0043138">
    <property type="term" value="F:3'-5' DNA helicase activity"/>
    <property type="evidence" value="ECO:0007669"/>
    <property type="project" value="TreeGrafter"/>
</dbReference>
<dbReference type="GeneID" id="18828730"/>
<dbReference type="PANTHER" id="PTHR13710:SF154">
    <property type="entry name" value="RECQ HELICASE, PUTATIVE (AFU_ORTHOLOGUE AFUA_6G14720)-RELATED"/>
    <property type="match status" value="1"/>
</dbReference>
<evidence type="ECO:0000259" key="2">
    <source>
        <dbReference type="Pfam" id="PF00270"/>
    </source>
</evidence>